<feature type="non-terminal residue" evidence="1">
    <location>
        <position position="1"/>
    </location>
</feature>
<sequence>VIGLTPDKASGSNWLDLSTKTATCIGTALVDLNYGTIAPGSSRAFFGCFRH</sequence>
<accession>A0ABR3CZP9</accession>
<keyword evidence="2" id="KW-1185">Reference proteome</keyword>
<evidence type="ECO:0000313" key="1">
    <source>
        <dbReference type="EMBL" id="KAL0465910.1"/>
    </source>
</evidence>
<organism evidence="1 2">
    <name type="scientific">Neurospora intermedia</name>
    <dbReference type="NCBI Taxonomy" id="5142"/>
    <lineage>
        <taxon>Eukaryota</taxon>
        <taxon>Fungi</taxon>
        <taxon>Dikarya</taxon>
        <taxon>Ascomycota</taxon>
        <taxon>Pezizomycotina</taxon>
        <taxon>Sordariomycetes</taxon>
        <taxon>Sordariomycetidae</taxon>
        <taxon>Sordariales</taxon>
        <taxon>Sordariaceae</taxon>
        <taxon>Neurospora</taxon>
    </lineage>
</organism>
<comment type="caution">
    <text evidence="1">The sequence shown here is derived from an EMBL/GenBank/DDBJ whole genome shotgun (WGS) entry which is preliminary data.</text>
</comment>
<dbReference type="Proteomes" id="UP001451303">
    <property type="component" value="Unassembled WGS sequence"/>
</dbReference>
<name>A0ABR3CZP9_NEUIN</name>
<protein>
    <submittedName>
        <fullName evidence="1">Uncharacterized protein</fullName>
    </submittedName>
</protein>
<proteinExistence type="predicted"/>
<dbReference type="EMBL" id="JAVLET010000014">
    <property type="protein sequence ID" value="KAL0465910.1"/>
    <property type="molecule type" value="Genomic_DNA"/>
</dbReference>
<evidence type="ECO:0000313" key="2">
    <source>
        <dbReference type="Proteomes" id="UP001451303"/>
    </source>
</evidence>
<reference evidence="1 2" key="1">
    <citation type="submission" date="2023-09" db="EMBL/GenBank/DDBJ databases">
        <title>Multi-omics analysis of a traditional fermented food reveals byproduct-associated fungal strains for waste-to-food upcycling.</title>
        <authorList>
            <consortium name="Lawrence Berkeley National Laboratory"/>
            <person name="Rekdal V.M."/>
            <person name="Villalobos-Escobedo J.M."/>
            <person name="Rodriguez-Valeron N."/>
            <person name="Garcia M.O."/>
            <person name="Vasquez D.P."/>
            <person name="Damayanti I."/>
            <person name="Sorensen P.M."/>
            <person name="Baidoo E.E."/>
            <person name="De Carvalho A.C."/>
            <person name="Riley R."/>
            <person name="Lipzen A."/>
            <person name="He G."/>
            <person name="Yan M."/>
            <person name="Haridas S."/>
            <person name="Daum C."/>
            <person name="Yoshinaga Y."/>
            <person name="Ng V."/>
            <person name="Grigoriev I.V."/>
            <person name="Munk R."/>
            <person name="Nuraida L."/>
            <person name="Wijaya C.H."/>
            <person name="Morales P.-C."/>
            <person name="Keasling J.D."/>
        </authorList>
    </citation>
    <scope>NUCLEOTIDE SEQUENCE [LARGE SCALE GENOMIC DNA]</scope>
    <source>
        <strain evidence="1 2">FGSC 2613</strain>
    </source>
</reference>
<gene>
    <name evidence="1" type="ORF">QR685DRAFT_451900</name>
</gene>